<dbReference type="STRING" id="1036612.A0A1L9TCN3"/>
<gene>
    <name evidence="3" type="ORF">ASPSYDRAFT_47490</name>
</gene>
<reference evidence="4" key="1">
    <citation type="journal article" date="2017" name="Genome Biol.">
        <title>Comparative genomics reveals high biological diversity and specific adaptations in the industrially and medically important fungal genus Aspergillus.</title>
        <authorList>
            <person name="de Vries R.P."/>
            <person name="Riley R."/>
            <person name="Wiebenga A."/>
            <person name="Aguilar-Osorio G."/>
            <person name="Amillis S."/>
            <person name="Uchima C.A."/>
            <person name="Anderluh G."/>
            <person name="Asadollahi M."/>
            <person name="Askin M."/>
            <person name="Barry K."/>
            <person name="Battaglia E."/>
            <person name="Bayram O."/>
            <person name="Benocci T."/>
            <person name="Braus-Stromeyer S.A."/>
            <person name="Caldana C."/>
            <person name="Canovas D."/>
            <person name="Cerqueira G.C."/>
            <person name="Chen F."/>
            <person name="Chen W."/>
            <person name="Choi C."/>
            <person name="Clum A."/>
            <person name="Dos Santos R.A."/>
            <person name="Damasio A.R."/>
            <person name="Diallinas G."/>
            <person name="Emri T."/>
            <person name="Fekete E."/>
            <person name="Flipphi M."/>
            <person name="Freyberg S."/>
            <person name="Gallo A."/>
            <person name="Gournas C."/>
            <person name="Habgood R."/>
            <person name="Hainaut M."/>
            <person name="Harispe M.L."/>
            <person name="Henrissat B."/>
            <person name="Hilden K.S."/>
            <person name="Hope R."/>
            <person name="Hossain A."/>
            <person name="Karabika E."/>
            <person name="Karaffa L."/>
            <person name="Karanyi Z."/>
            <person name="Krasevec N."/>
            <person name="Kuo A."/>
            <person name="Kusch H."/>
            <person name="LaButti K."/>
            <person name="Lagendijk E.L."/>
            <person name="Lapidus A."/>
            <person name="Levasseur A."/>
            <person name="Lindquist E."/>
            <person name="Lipzen A."/>
            <person name="Logrieco A.F."/>
            <person name="MacCabe A."/>
            <person name="Maekelae M.R."/>
            <person name="Malavazi I."/>
            <person name="Melin P."/>
            <person name="Meyer V."/>
            <person name="Mielnichuk N."/>
            <person name="Miskei M."/>
            <person name="Molnar A.P."/>
            <person name="Mule G."/>
            <person name="Ngan C.Y."/>
            <person name="Orejas M."/>
            <person name="Orosz E."/>
            <person name="Ouedraogo J.P."/>
            <person name="Overkamp K.M."/>
            <person name="Park H.-S."/>
            <person name="Perrone G."/>
            <person name="Piumi F."/>
            <person name="Punt P.J."/>
            <person name="Ram A.F."/>
            <person name="Ramon A."/>
            <person name="Rauscher S."/>
            <person name="Record E."/>
            <person name="Riano-Pachon D.M."/>
            <person name="Robert V."/>
            <person name="Roehrig J."/>
            <person name="Ruller R."/>
            <person name="Salamov A."/>
            <person name="Salih N.S."/>
            <person name="Samson R.A."/>
            <person name="Sandor E."/>
            <person name="Sanguinetti M."/>
            <person name="Schuetze T."/>
            <person name="Sepcic K."/>
            <person name="Shelest E."/>
            <person name="Sherlock G."/>
            <person name="Sophianopoulou V."/>
            <person name="Squina F.M."/>
            <person name="Sun H."/>
            <person name="Susca A."/>
            <person name="Todd R.B."/>
            <person name="Tsang A."/>
            <person name="Unkles S.E."/>
            <person name="van de Wiele N."/>
            <person name="van Rossen-Uffink D."/>
            <person name="Oliveira J.V."/>
            <person name="Vesth T.C."/>
            <person name="Visser J."/>
            <person name="Yu J.-H."/>
            <person name="Zhou M."/>
            <person name="Andersen M.R."/>
            <person name="Archer D.B."/>
            <person name="Baker S.E."/>
            <person name="Benoit I."/>
            <person name="Brakhage A.A."/>
            <person name="Braus G.H."/>
            <person name="Fischer R."/>
            <person name="Frisvad J.C."/>
            <person name="Goldman G.H."/>
            <person name="Houbraken J."/>
            <person name="Oakley B."/>
            <person name="Pocsi I."/>
            <person name="Scazzocchio C."/>
            <person name="Seiboth B."/>
            <person name="vanKuyk P.A."/>
            <person name="Wortman J."/>
            <person name="Dyer P.S."/>
            <person name="Grigoriev I.V."/>
        </authorList>
    </citation>
    <scope>NUCLEOTIDE SEQUENCE [LARGE SCALE GENOMIC DNA]</scope>
    <source>
        <strain evidence="4">CBS 593.65</strain>
    </source>
</reference>
<dbReference type="CDD" id="cd11524">
    <property type="entry name" value="SYLF"/>
    <property type="match status" value="1"/>
</dbReference>
<dbReference type="AlphaFoldDB" id="A0A1L9TCN3"/>
<name>A0A1L9TCN3_9EURO</name>
<dbReference type="GO" id="GO:0035091">
    <property type="term" value="F:phosphatidylinositol binding"/>
    <property type="evidence" value="ECO:0007669"/>
    <property type="project" value="TreeGrafter"/>
</dbReference>
<dbReference type="PANTHER" id="PTHR15629:SF8">
    <property type="entry name" value="DUF500 DOMAIN PROTEIN (AFU_ORTHOLOGUE AFUA_5G07310)"/>
    <property type="match status" value="1"/>
</dbReference>
<keyword evidence="4" id="KW-1185">Reference proteome</keyword>
<evidence type="ECO:0000313" key="4">
    <source>
        <dbReference type="Proteomes" id="UP000184356"/>
    </source>
</evidence>
<feature type="domain" description="Ysc84 actin-binding" evidence="2">
    <location>
        <begin position="170"/>
        <end position="295"/>
    </location>
</feature>
<dbReference type="InterPro" id="IPR007461">
    <property type="entry name" value="Ysc84_actin-binding"/>
</dbReference>
<feature type="compositionally biased region" description="Low complexity" evidence="1">
    <location>
        <begin position="364"/>
        <end position="380"/>
    </location>
</feature>
<dbReference type="Proteomes" id="UP000184356">
    <property type="component" value="Unassembled WGS sequence"/>
</dbReference>
<dbReference type="RefSeq" id="XP_040701000.1">
    <property type="nucleotide sequence ID" value="XM_040847436.1"/>
</dbReference>
<dbReference type="EMBL" id="KV878589">
    <property type="protein sequence ID" value="OJJ57194.1"/>
    <property type="molecule type" value="Genomic_DNA"/>
</dbReference>
<dbReference type="InterPro" id="IPR051702">
    <property type="entry name" value="SH3_domain_YSC84-like"/>
</dbReference>
<accession>A0A1L9TCN3</accession>
<dbReference type="OrthoDB" id="443981at2759"/>
<protein>
    <recommendedName>
        <fullName evidence="2">Ysc84 actin-binding domain-containing protein</fullName>
    </recommendedName>
</protein>
<dbReference type="Pfam" id="PF04366">
    <property type="entry name" value="Ysc84"/>
    <property type="match status" value="1"/>
</dbReference>
<organism evidence="3 4">
    <name type="scientific">Aspergillus sydowii CBS 593.65</name>
    <dbReference type="NCBI Taxonomy" id="1036612"/>
    <lineage>
        <taxon>Eukaryota</taxon>
        <taxon>Fungi</taxon>
        <taxon>Dikarya</taxon>
        <taxon>Ascomycota</taxon>
        <taxon>Pezizomycotina</taxon>
        <taxon>Eurotiomycetes</taxon>
        <taxon>Eurotiomycetidae</taxon>
        <taxon>Eurotiales</taxon>
        <taxon>Aspergillaceae</taxon>
        <taxon>Aspergillus</taxon>
        <taxon>Aspergillus subgen. Nidulantes</taxon>
    </lineage>
</organism>
<evidence type="ECO:0000259" key="2">
    <source>
        <dbReference type="Pfam" id="PF04366"/>
    </source>
</evidence>
<evidence type="ECO:0000313" key="3">
    <source>
        <dbReference type="EMBL" id="OJJ57194.1"/>
    </source>
</evidence>
<dbReference type="PANTHER" id="PTHR15629">
    <property type="entry name" value="SH3YL1 PROTEIN"/>
    <property type="match status" value="1"/>
</dbReference>
<feature type="region of interest" description="Disordered" evidence="1">
    <location>
        <begin position="301"/>
        <end position="396"/>
    </location>
</feature>
<evidence type="ECO:0000256" key="1">
    <source>
        <dbReference type="SAM" id="MobiDB-lite"/>
    </source>
</evidence>
<sequence length="396" mass="41534">MSNFTNTKAWTTGKKHFDKAWSALDKLGTPVNRLSNKLGSEAFWPMELDKESEKCARILRSFCKDGVYVDEKDASTSTSSAAATPPEGPATAPATVTAAGKKKEFENKPTGKAKVLQKIPAKVIKQAKGVAIFTAMRTGLWFSGSGGSGVLLAKNQETGQWSAPSGLMLHTAGLGFLAGADIYDCVMVINTWEALEAFTKVRVTLGSEISVVAGPVGVGGVLESEIHKRQAPIWTYVKSRGLYAGAQIDGTIVIERNDENERFYGRKVPVKEILGGGVTTGSRQVAGLVQTLHAAQGDKPFEQAANVPGGPSPSDVPPGDLANSYPGYAAPPQPQPPAGAAQQYYSGEAFGNPPQYPGAGPVMGHPGQPTGPPGQTFGEPYPGSQENPPFPGPAGR</sequence>
<dbReference type="GeneID" id="63763509"/>
<proteinExistence type="predicted"/>
<feature type="compositionally biased region" description="Low complexity" evidence="1">
    <location>
        <begin position="317"/>
        <end position="328"/>
    </location>
</feature>
<dbReference type="VEuPathDB" id="FungiDB:ASPSYDRAFT_47490"/>